<evidence type="ECO:0000256" key="3">
    <source>
        <dbReference type="ARBA" id="ARBA00037797"/>
    </source>
</evidence>
<dbReference type="InterPro" id="IPR000073">
    <property type="entry name" value="AB_hydrolase_1"/>
</dbReference>
<comment type="catalytic activity">
    <reaction evidence="6">
        <text>1-dodecanoylglycerol + H2O = dodecanoate + glycerol + H(+)</text>
        <dbReference type="Rhea" id="RHEA:44316"/>
        <dbReference type="ChEBI" id="CHEBI:15377"/>
        <dbReference type="ChEBI" id="CHEBI:15378"/>
        <dbReference type="ChEBI" id="CHEBI:17754"/>
        <dbReference type="ChEBI" id="CHEBI:18262"/>
        <dbReference type="ChEBI" id="CHEBI:75539"/>
    </reaction>
</comment>
<comment type="catalytic activity">
    <reaction evidence="1">
        <text>Hydrolyzes glycerol monoesters of long-chain fatty acids.</text>
        <dbReference type="EC" id="3.1.1.23"/>
    </reaction>
</comment>
<dbReference type="Pfam" id="PF12697">
    <property type="entry name" value="Abhydrolase_6"/>
    <property type="match status" value="1"/>
</dbReference>
<dbReference type="InterPro" id="IPR029058">
    <property type="entry name" value="AB_hydrolase_fold"/>
</dbReference>
<dbReference type="PANTHER" id="PTHR43798:SF5">
    <property type="entry name" value="MONOACYLGLYCEROL LIPASE ABHD6"/>
    <property type="match status" value="1"/>
</dbReference>
<dbReference type="EMBL" id="CADEPI010000222">
    <property type="protein sequence ID" value="CAB3381000.1"/>
    <property type="molecule type" value="Genomic_DNA"/>
</dbReference>
<evidence type="ECO:0000259" key="9">
    <source>
        <dbReference type="Pfam" id="PF12697"/>
    </source>
</evidence>
<sequence length="569" mass="63500">MRNRLTLKLHDARLHKALPSPCIRLYAQLFLDLITVPHLTLPVNGLIGHCASSVNKLHRRLESPCKRLLSSFLAAPRIRRWLARWCNRCIPSSLRRQHKVGAIEVQQADNHIEYLQLNPERRIRVLHLCPEDLAAESNGQVAEGETPAELEPPVPANEQYWFVRGSHCSYRLMKNKAKAKQKQLEAFIRRDSVRYSFHKKESERKLADSQEATASTPINGNEEGILKVASDLLDKVFKDAVAVASEKLTKCGDKEIDEDVVDAAEINISMENSFVNEAYVSDEPKGSTDAHNELSKSAKVTDDVKIKKGAINESSTKLMPSIMLLHGASSSADVWMSLIDYFAIAGYEVCAPDMLGHGYSSAPNSKKAYSFACLLQDALQIFDTYVSGDKKCVIIAHGYGCSFGAAVARYRPQNVVQLVLISGGGPTPLAPPSGIYSLPKFLLGCAKPLLLCGFRRDYFYAARGKNLIFCDSVDTPPRVLDFLRQGQHWPQGDSSFHRRISIPTLLVHGMNDPFITLVEECEMERTIPRSFLEIIPGASHFAMQEEPDDLCHMIHCFITLWEKGKGLSK</sequence>
<dbReference type="InterPro" id="IPR000639">
    <property type="entry name" value="Epox_hydrolase-like"/>
</dbReference>
<feature type="domain" description="AB hydrolase-1" evidence="9">
    <location>
        <begin position="323"/>
        <end position="550"/>
    </location>
</feature>
<dbReference type="SUPFAM" id="SSF53474">
    <property type="entry name" value="alpha/beta-Hydrolases"/>
    <property type="match status" value="1"/>
</dbReference>
<dbReference type="PRINTS" id="PR00111">
    <property type="entry name" value="ABHYDROLASE"/>
</dbReference>
<dbReference type="PRINTS" id="PR00412">
    <property type="entry name" value="EPOXHYDRLASE"/>
</dbReference>
<protein>
    <recommendedName>
        <fullName evidence="2">acylglycerol lipase</fullName>
        <ecNumber evidence="2">3.1.1.23</ecNumber>
    </recommendedName>
</protein>
<comment type="caution">
    <text evidence="10">The sequence shown here is derived from an EMBL/GenBank/DDBJ whole genome shotgun (WGS) entry which is preliminary data.</text>
</comment>
<evidence type="ECO:0000256" key="8">
    <source>
        <dbReference type="SAM" id="MobiDB-lite"/>
    </source>
</evidence>
<name>A0A8S1DLG4_9INSE</name>
<evidence type="ECO:0000256" key="1">
    <source>
        <dbReference type="ARBA" id="ARBA00001613"/>
    </source>
</evidence>
<dbReference type="InterPro" id="IPR050266">
    <property type="entry name" value="AB_hydrolase_sf"/>
</dbReference>
<dbReference type="GO" id="GO:0005765">
    <property type="term" value="C:lysosomal membrane"/>
    <property type="evidence" value="ECO:0007669"/>
    <property type="project" value="UniProtKB-SubCell"/>
</dbReference>
<reference evidence="10 11" key="1">
    <citation type="submission" date="2020-04" db="EMBL/GenBank/DDBJ databases">
        <authorList>
            <person name="Alioto T."/>
            <person name="Alioto T."/>
            <person name="Gomez Garrido J."/>
        </authorList>
    </citation>
    <scope>NUCLEOTIDE SEQUENCE [LARGE SCALE GENOMIC DNA]</scope>
</reference>
<dbReference type="GO" id="GO:0031966">
    <property type="term" value="C:mitochondrial membrane"/>
    <property type="evidence" value="ECO:0007669"/>
    <property type="project" value="UniProtKB-SubCell"/>
</dbReference>
<dbReference type="Proteomes" id="UP000494165">
    <property type="component" value="Unassembled WGS sequence"/>
</dbReference>
<dbReference type="EC" id="3.1.1.23" evidence="2"/>
<dbReference type="PANTHER" id="PTHR43798">
    <property type="entry name" value="MONOACYLGLYCEROL LIPASE"/>
    <property type="match status" value="1"/>
</dbReference>
<comment type="function">
    <text evidence="7">Lipase that preferentially hydrolysis medium-chain saturated monoacylglycerols including 2-arachidonoylglycerol. Through 2-arachidonoylglycerol degradation may regulate endocannabinoid signaling pathways. Also has a lysophosphatidyl lipase activity with a preference for lysophosphatidylglycerol among other lysophospholipids. Also able to degrade bis(monoacylglycero)phosphate (BMP) and constitutes the major enzyme for BMP catabolism. BMP, also known as lysobisphosphatidic acid, is enriched in late endosomes and lysosomes and plays a key role in the formation of intraluminal vesicles and in lipid sorting.</text>
</comment>
<evidence type="ECO:0000256" key="6">
    <source>
        <dbReference type="ARBA" id="ARBA00047662"/>
    </source>
</evidence>
<proteinExistence type="predicted"/>
<evidence type="ECO:0000256" key="7">
    <source>
        <dbReference type="ARBA" id="ARBA00049568"/>
    </source>
</evidence>
<feature type="compositionally biased region" description="Basic and acidic residues" evidence="8">
    <location>
        <begin position="199"/>
        <end position="208"/>
    </location>
</feature>
<evidence type="ECO:0000256" key="4">
    <source>
        <dbReference type="ARBA" id="ARBA00037874"/>
    </source>
</evidence>
<dbReference type="GO" id="GO:0047372">
    <property type="term" value="F:monoacylglycerol lipase activity"/>
    <property type="evidence" value="ECO:0007669"/>
    <property type="project" value="UniProtKB-EC"/>
</dbReference>
<gene>
    <name evidence="10" type="ORF">CLODIP_2_CD13911</name>
</gene>
<evidence type="ECO:0000256" key="2">
    <source>
        <dbReference type="ARBA" id="ARBA00013254"/>
    </source>
</evidence>
<evidence type="ECO:0000256" key="5">
    <source>
        <dbReference type="ARBA" id="ARBA00046308"/>
    </source>
</evidence>
<dbReference type="GO" id="GO:0031902">
    <property type="term" value="C:late endosome membrane"/>
    <property type="evidence" value="ECO:0007669"/>
    <property type="project" value="UniProtKB-SubCell"/>
</dbReference>
<feature type="region of interest" description="Disordered" evidence="8">
    <location>
        <begin position="199"/>
        <end position="218"/>
    </location>
</feature>
<dbReference type="AlphaFoldDB" id="A0A8S1DLG4"/>
<dbReference type="Gene3D" id="3.40.50.1820">
    <property type="entry name" value="alpha/beta hydrolase"/>
    <property type="match status" value="1"/>
</dbReference>
<dbReference type="GO" id="GO:0046464">
    <property type="term" value="P:acylglycerol catabolic process"/>
    <property type="evidence" value="ECO:0007669"/>
    <property type="project" value="TreeGrafter"/>
</dbReference>
<dbReference type="OrthoDB" id="428974at2759"/>
<evidence type="ECO:0000313" key="11">
    <source>
        <dbReference type="Proteomes" id="UP000494165"/>
    </source>
</evidence>
<organism evidence="10 11">
    <name type="scientific">Cloeon dipterum</name>
    <dbReference type="NCBI Taxonomy" id="197152"/>
    <lineage>
        <taxon>Eukaryota</taxon>
        <taxon>Metazoa</taxon>
        <taxon>Ecdysozoa</taxon>
        <taxon>Arthropoda</taxon>
        <taxon>Hexapoda</taxon>
        <taxon>Insecta</taxon>
        <taxon>Pterygota</taxon>
        <taxon>Palaeoptera</taxon>
        <taxon>Ephemeroptera</taxon>
        <taxon>Pisciforma</taxon>
        <taxon>Baetidae</taxon>
        <taxon>Cloeon</taxon>
    </lineage>
</organism>
<accession>A0A8S1DLG4</accession>
<comment type="subcellular location">
    <subcellularLocation>
        <location evidence="3">Late endosome membrane</location>
        <topology evidence="3">Single-pass type II membrane protein</topology>
    </subcellularLocation>
    <subcellularLocation>
        <location evidence="4">Lysosome membrane</location>
        <topology evidence="4">Single-pass type II membrane protein</topology>
    </subcellularLocation>
    <subcellularLocation>
        <location evidence="5">Mitochondrion membrane</location>
        <topology evidence="5">Single-pass type II membrane protein</topology>
    </subcellularLocation>
</comment>
<evidence type="ECO:0000313" key="10">
    <source>
        <dbReference type="EMBL" id="CAB3381000.1"/>
    </source>
</evidence>
<keyword evidence="11" id="KW-1185">Reference proteome</keyword>